<evidence type="ECO:0000313" key="4">
    <source>
        <dbReference type="EMBL" id="CAD8896223.1"/>
    </source>
</evidence>
<feature type="region of interest" description="Disordered" evidence="3">
    <location>
        <begin position="1"/>
        <end position="102"/>
    </location>
</feature>
<dbReference type="Gene3D" id="3.30.1120.90">
    <property type="entry name" value="Nucleosome assembly protein"/>
    <property type="match status" value="1"/>
</dbReference>
<feature type="compositionally biased region" description="Acidic residues" evidence="3">
    <location>
        <begin position="185"/>
        <end position="197"/>
    </location>
</feature>
<dbReference type="GO" id="GO:0006334">
    <property type="term" value="P:nucleosome assembly"/>
    <property type="evidence" value="ECO:0007669"/>
    <property type="project" value="InterPro"/>
</dbReference>
<evidence type="ECO:0000256" key="1">
    <source>
        <dbReference type="ARBA" id="ARBA00009947"/>
    </source>
</evidence>
<feature type="compositionally biased region" description="Acidic residues" evidence="3">
    <location>
        <begin position="75"/>
        <end position="98"/>
    </location>
</feature>
<dbReference type="GO" id="GO:0005634">
    <property type="term" value="C:nucleus"/>
    <property type="evidence" value="ECO:0007669"/>
    <property type="project" value="InterPro"/>
</dbReference>
<feature type="compositionally biased region" description="Acidic residues" evidence="3">
    <location>
        <begin position="259"/>
        <end position="269"/>
    </location>
</feature>
<feature type="compositionally biased region" description="Basic and acidic residues" evidence="3">
    <location>
        <begin position="488"/>
        <end position="498"/>
    </location>
</feature>
<reference evidence="4" key="1">
    <citation type="submission" date="2021-01" db="EMBL/GenBank/DDBJ databases">
        <authorList>
            <person name="Corre E."/>
            <person name="Pelletier E."/>
            <person name="Niang G."/>
            <person name="Scheremetjew M."/>
            <person name="Finn R."/>
            <person name="Kale V."/>
            <person name="Holt S."/>
            <person name="Cochrane G."/>
            <person name="Meng A."/>
            <person name="Brown T."/>
            <person name="Cohen L."/>
        </authorList>
    </citation>
    <scope>NUCLEOTIDE SEQUENCE</scope>
    <source>
        <strain evidence="4">308</strain>
    </source>
</reference>
<organism evidence="4">
    <name type="scientific">Corethron hystrix</name>
    <dbReference type="NCBI Taxonomy" id="216773"/>
    <lineage>
        <taxon>Eukaryota</taxon>
        <taxon>Sar</taxon>
        <taxon>Stramenopiles</taxon>
        <taxon>Ochrophyta</taxon>
        <taxon>Bacillariophyta</taxon>
        <taxon>Coscinodiscophyceae</taxon>
        <taxon>Corethrophycidae</taxon>
        <taxon>Corethrales</taxon>
        <taxon>Corethraceae</taxon>
        <taxon>Corethron</taxon>
    </lineage>
</organism>
<evidence type="ECO:0000256" key="2">
    <source>
        <dbReference type="RuleBase" id="RU003876"/>
    </source>
</evidence>
<evidence type="ECO:0000256" key="3">
    <source>
        <dbReference type="SAM" id="MobiDB-lite"/>
    </source>
</evidence>
<dbReference type="InterPro" id="IPR002164">
    <property type="entry name" value="NAP_family"/>
</dbReference>
<dbReference type="EMBL" id="HBFR01032279">
    <property type="protein sequence ID" value="CAD8896223.1"/>
    <property type="molecule type" value="Transcribed_RNA"/>
</dbReference>
<feature type="region of interest" description="Disordered" evidence="3">
    <location>
        <begin position="469"/>
        <end position="498"/>
    </location>
</feature>
<comment type="similarity">
    <text evidence="1 2">Belongs to the nucleosome assembly protein (NAP) family.</text>
</comment>
<dbReference type="SUPFAM" id="SSF143113">
    <property type="entry name" value="NAP-like"/>
    <property type="match status" value="1"/>
</dbReference>
<name>A0A7S1BU73_9STRA</name>
<feature type="compositionally biased region" description="Acidic residues" evidence="3">
    <location>
        <begin position="431"/>
        <end position="444"/>
    </location>
</feature>
<proteinExistence type="inferred from homology"/>
<dbReference type="AlphaFoldDB" id="A0A7S1BU73"/>
<feature type="region of interest" description="Disordered" evidence="3">
    <location>
        <begin position="179"/>
        <end position="208"/>
    </location>
</feature>
<dbReference type="PANTHER" id="PTHR11875">
    <property type="entry name" value="TESTIS-SPECIFIC Y-ENCODED PROTEIN"/>
    <property type="match status" value="1"/>
</dbReference>
<feature type="region of interest" description="Disordered" evidence="3">
    <location>
        <begin position="431"/>
        <end position="451"/>
    </location>
</feature>
<protein>
    <recommendedName>
        <fullName evidence="5">Nucleosome assembly protein</fullName>
    </recommendedName>
</protein>
<gene>
    <name evidence="4" type="ORF">CHYS00102_LOCUS23437</name>
</gene>
<sequence>MADEAPLPPSPPQQGTASVSIHKLDEPLSLTPEIAPRPDADPVLQAPSGDERSPASADRETSEDEAAEVLQEEKEKEEDADGLLSSDEDDDEEEEETLGEVPMYMAVRIDALKDLDLQYQNIRREYARERLALEAKYFAMATPLYDKRRAVVTGECDEMIMKENKDMLDQLEEVVESLERAQIDPQDDVDTDDVSEKDEDKQAKDEEEKIRGVPQFWVCAMGHCEAISELITENDVDCLDHLIDVRCEMHVQTAKVASEDEDDDEEEEETANKAATTDVTLSGFTLHFYFDIENNPYFTNSVLSKKYIVPNMLDEGEEPMLKECTGCTIDWKSDMSLTYRKVLKKQRAANTKGKKKNMVRTITALRKTDSFFHFFDPPKLPGHGPEEGELNEAHIQDIEDAFDRDWDVATAIRCQLVPRAVAWFTGEALEEELEENDEDEEEGEEGKTRLEFASPQLMAEGGGVVAMFPAGNLVQGDRSNPFPPGTEKNGEDPDCKQS</sequence>
<dbReference type="InterPro" id="IPR037231">
    <property type="entry name" value="NAP-like_sf"/>
</dbReference>
<dbReference type="Pfam" id="PF00956">
    <property type="entry name" value="NAP"/>
    <property type="match status" value="1"/>
</dbReference>
<feature type="region of interest" description="Disordered" evidence="3">
    <location>
        <begin position="255"/>
        <end position="274"/>
    </location>
</feature>
<evidence type="ECO:0008006" key="5">
    <source>
        <dbReference type="Google" id="ProtNLM"/>
    </source>
</evidence>
<accession>A0A7S1BU73</accession>
<feature type="compositionally biased region" description="Basic and acidic residues" evidence="3">
    <location>
        <begin position="198"/>
        <end position="208"/>
    </location>
</feature>
<dbReference type="Gene3D" id="1.20.5.1500">
    <property type="match status" value="1"/>
</dbReference>
<feature type="compositionally biased region" description="Pro residues" evidence="3">
    <location>
        <begin position="1"/>
        <end position="12"/>
    </location>
</feature>
<feature type="compositionally biased region" description="Basic and acidic residues" evidence="3">
    <location>
        <begin position="49"/>
        <end position="60"/>
    </location>
</feature>